<organism evidence="3 4">
    <name type="scientific">Clostridium puniceum</name>
    <dbReference type="NCBI Taxonomy" id="29367"/>
    <lineage>
        <taxon>Bacteria</taxon>
        <taxon>Bacillati</taxon>
        <taxon>Bacillota</taxon>
        <taxon>Clostridia</taxon>
        <taxon>Eubacteriales</taxon>
        <taxon>Clostridiaceae</taxon>
        <taxon>Clostridium</taxon>
    </lineage>
</organism>
<dbReference type="InterPro" id="IPR000305">
    <property type="entry name" value="GIY-YIG_endonuc"/>
</dbReference>
<proteinExistence type="inferred from homology"/>
<comment type="caution">
    <text evidence="3">The sequence shown here is derived from an EMBL/GenBank/DDBJ whole genome shotgun (WGS) entry which is preliminary data.</text>
</comment>
<dbReference type="Pfam" id="PF01541">
    <property type="entry name" value="GIY-YIG"/>
    <property type="match status" value="1"/>
</dbReference>
<dbReference type="CDD" id="cd10456">
    <property type="entry name" value="GIY-YIG_UPF0213"/>
    <property type="match status" value="1"/>
</dbReference>
<dbReference type="AlphaFoldDB" id="A0A1S8TXV2"/>
<reference evidence="3 4" key="1">
    <citation type="submission" date="2016-05" db="EMBL/GenBank/DDBJ databases">
        <title>Microbial solvent formation.</title>
        <authorList>
            <person name="Poehlein A."/>
            <person name="Montoya Solano J.D."/>
            <person name="Flitsch S."/>
            <person name="Krabben P."/>
            <person name="Duerre P."/>
            <person name="Daniel R."/>
        </authorList>
    </citation>
    <scope>NUCLEOTIDE SEQUENCE [LARGE SCALE GENOMIC DNA]</scope>
    <source>
        <strain evidence="3 4">DSM 2619</strain>
    </source>
</reference>
<dbReference type="PANTHER" id="PTHR34477:SF1">
    <property type="entry name" value="UPF0213 PROTEIN YHBQ"/>
    <property type="match status" value="1"/>
</dbReference>
<evidence type="ECO:0000256" key="1">
    <source>
        <dbReference type="ARBA" id="ARBA00007435"/>
    </source>
</evidence>
<dbReference type="Proteomes" id="UP000190890">
    <property type="component" value="Unassembled WGS sequence"/>
</dbReference>
<dbReference type="SUPFAM" id="SSF82771">
    <property type="entry name" value="GIY-YIG endonuclease"/>
    <property type="match status" value="1"/>
</dbReference>
<sequence length="86" mass="9981">MNYVYIVECSDGTFYTGWTNNLDKRIDMHSKGRGAKYTKGRGPVKLVYNEIFDTKEAAMKREYQIKKLTRQEKLLLIDAGLNKLSN</sequence>
<dbReference type="PANTHER" id="PTHR34477">
    <property type="entry name" value="UPF0213 PROTEIN YHBQ"/>
    <property type="match status" value="1"/>
</dbReference>
<dbReference type="RefSeq" id="WP_077845476.1">
    <property type="nucleotide sequence ID" value="NZ_LZZM01000011.1"/>
</dbReference>
<dbReference type="OrthoDB" id="9807770at2"/>
<evidence type="ECO:0000313" key="4">
    <source>
        <dbReference type="Proteomes" id="UP000190890"/>
    </source>
</evidence>
<dbReference type="InterPro" id="IPR035901">
    <property type="entry name" value="GIY-YIG_endonuc_sf"/>
</dbReference>
<name>A0A1S8TXV2_9CLOT</name>
<keyword evidence="4" id="KW-1185">Reference proteome</keyword>
<gene>
    <name evidence="3" type="ORF">CLPUN_01510</name>
</gene>
<evidence type="ECO:0000259" key="2">
    <source>
        <dbReference type="PROSITE" id="PS50164"/>
    </source>
</evidence>
<dbReference type="EMBL" id="LZZM01000011">
    <property type="protein sequence ID" value="OOM82449.1"/>
    <property type="molecule type" value="Genomic_DNA"/>
</dbReference>
<dbReference type="Gene3D" id="3.40.1440.10">
    <property type="entry name" value="GIY-YIG endonuclease"/>
    <property type="match status" value="1"/>
</dbReference>
<accession>A0A1S8TXV2</accession>
<dbReference type="SMART" id="SM00465">
    <property type="entry name" value="GIYc"/>
    <property type="match status" value="1"/>
</dbReference>
<dbReference type="InterPro" id="IPR050190">
    <property type="entry name" value="UPF0213_domain"/>
</dbReference>
<comment type="similarity">
    <text evidence="1">Belongs to the UPF0213 family.</text>
</comment>
<feature type="domain" description="GIY-YIG" evidence="2">
    <location>
        <begin position="1"/>
        <end position="75"/>
    </location>
</feature>
<evidence type="ECO:0000313" key="3">
    <source>
        <dbReference type="EMBL" id="OOM82449.1"/>
    </source>
</evidence>
<protein>
    <submittedName>
        <fullName evidence="3">GIY-YIG nuclease superfamily protein</fullName>
    </submittedName>
</protein>
<dbReference type="STRING" id="29367.CLPUN_01510"/>
<dbReference type="PROSITE" id="PS50164">
    <property type="entry name" value="GIY_YIG"/>
    <property type="match status" value="1"/>
</dbReference>